<gene>
    <name evidence="2" type="ORF">PACLA_8A064341</name>
</gene>
<accession>A0A6S7GZD2</accession>
<feature type="domain" description="Integrase core" evidence="1">
    <location>
        <begin position="123"/>
        <end position="183"/>
    </location>
</feature>
<dbReference type="OrthoDB" id="5947726at2759"/>
<dbReference type="EMBL" id="CACRXK020002711">
    <property type="protein sequence ID" value="CAB3995689.1"/>
    <property type="molecule type" value="Genomic_DNA"/>
</dbReference>
<dbReference type="AlphaFoldDB" id="A0A6S7GZD2"/>
<evidence type="ECO:0000259" key="1">
    <source>
        <dbReference type="Pfam" id="PF24764"/>
    </source>
</evidence>
<dbReference type="InterPro" id="IPR058913">
    <property type="entry name" value="Integrase_dom_put"/>
</dbReference>
<dbReference type="PANTHER" id="PTHR46177">
    <property type="entry name" value="INTEGRASE CATALYTIC DOMAIN-CONTAINING PROTEIN"/>
    <property type="match status" value="1"/>
</dbReference>
<evidence type="ECO:0000313" key="2">
    <source>
        <dbReference type="EMBL" id="CAB3995689.1"/>
    </source>
</evidence>
<protein>
    <recommendedName>
        <fullName evidence="1">Integrase core domain-containing protein</fullName>
    </recommendedName>
</protein>
<proteinExistence type="predicted"/>
<evidence type="ECO:0000313" key="3">
    <source>
        <dbReference type="Proteomes" id="UP001152795"/>
    </source>
</evidence>
<name>A0A6S7GZD2_PARCT</name>
<comment type="caution">
    <text evidence="2">The sequence shown here is derived from an EMBL/GenBank/DDBJ whole genome shotgun (WGS) entry which is preliminary data.</text>
</comment>
<organism evidence="2 3">
    <name type="scientific">Paramuricea clavata</name>
    <name type="common">Red gorgonian</name>
    <name type="synonym">Violescent sea-whip</name>
    <dbReference type="NCBI Taxonomy" id="317549"/>
    <lineage>
        <taxon>Eukaryota</taxon>
        <taxon>Metazoa</taxon>
        <taxon>Cnidaria</taxon>
        <taxon>Anthozoa</taxon>
        <taxon>Octocorallia</taxon>
        <taxon>Malacalcyonacea</taxon>
        <taxon>Plexauridae</taxon>
        <taxon>Paramuricea</taxon>
    </lineage>
</organism>
<dbReference type="PANTHER" id="PTHR46177:SF1">
    <property type="entry name" value="INTEGRASE CATALYTIC DOMAIN-CONTAINING PROTEIN"/>
    <property type="match status" value="1"/>
</dbReference>
<sequence>MFCPECGSAVNKEELLICYYFHRGFSYSSIISFLNKRHDIEISLRTLQNRLSEYGLKRRGTDTPDAVIYEVIERELDGPGCRHCLRIKYGIQTSRNNVERILRDIDPEGTALRRAHRLRRRSYTNPGPNYAWHVDGYDKLKPYGFPIHGCVDGFSRRLLWLKVCRTNNDPSYVASFFYECVQTTNGCPRPVAQLTVAKRGHGSDAMLLSCTRK</sequence>
<reference evidence="2" key="1">
    <citation type="submission" date="2020-04" db="EMBL/GenBank/DDBJ databases">
        <authorList>
            <person name="Alioto T."/>
            <person name="Alioto T."/>
            <person name="Gomez Garrido J."/>
        </authorList>
    </citation>
    <scope>NUCLEOTIDE SEQUENCE</scope>
    <source>
        <strain evidence="2">A484AB</strain>
    </source>
</reference>
<dbReference type="Pfam" id="PF24764">
    <property type="entry name" value="rva_4"/>
    <property type="match status" value="1"/>
</dbReference>
<keyword evidence="3" id="KW-1185">Reference proteome</keyword>
<dbReference type="Proteomes" id="UP001152795">
    <property type="component" value="Unassembled WGS sequence"/>
</dbReference>